<evidence type="ECO:0000313" key="2">
    <source>
        <dbReference type="EMBL" id="KAJ02032.1"/>
    </source>
</evidence>
<evidence type="ECO:0000313" key="3">
    <source>
        <dbReference type="Proteomes" id="UP000027337"/>
    </source>
</evidence>
<dbReference type="eggNOG" id="ENOG503356Y">
    <property type="taxonomic scope" value="Bacteria"/>
</dbReference>
<dbReference type="GeneID" id="72440475"/>
<keyword evidence="2" id="KW-0282">Flagellum</keyword>
<protein>
    <submittedName>
        <fullName evidence="2">Flagellar motor switch protein</fullName>
    </submittedName>
</protein>
<dbReference type="AlphaFoldDB" id="A0A061SME9"/>
<dbReference type="Proteomes" id="UP000027337">
    <property type="component" value="Unassembled WGS sequence"/>
</dbReference>
<reference evidence="2 3" key="1">
    <citation type="journal article" date="2014" name="Genome Announc.">
        <title>Draft Genome Sequences of Two Isolates of the Roseobacter Group, Sulfitobacter sp. Strains 3SOLIMAR09 and 1FIGIMAR09, from Harbors of Mallorca Island (Mediterranean Sea).</title>
        <authorList>
            <person name="Mas-Llado M."/>
            <person name="Pina-Villalonga J.M."/>
            <person name="Brunet-Galmes I."/>
            <person name="Nogales B."/>
            <person name="Bosch R."/>
        </authorList>
    </citation>
    <scope>NUCLEOTIDE SEQUENCE [LARGE SCALE GENOMIC DNA]</scope>
    <source>
        <strain evidence="2 3">1FIGIMAR09</strain>
    </source>
</reference>
<evidence type="ECO:0000256" key="1">
    <source>
        <dbReference type="SAM" id="MobiDB-lite"/>
    </source>
</evidence>
<accession>A0A061SME9</accession>
<organism evidence="2 3">
    <name type="scientific">Sulfitobacter mediterraneus</name>
    <dbReference type="NCBI Taxonomy" id="83219"/>
    <lineage>
        <taxon>Bacteria</taxon>
        <taxon>Pseudomonadati</taxon>
        <taxon>Pseudomonadota</taxon>
        <taxon>Alphaproteobacteria</taxon>
        <taxon>Rhodobacterales</taxon>
        <taxon>Roseobacteraceae</taxon>
        <taxon>Sulfitobacter</taxon>
    </lineage>
</organism>
<dbReference type="RefSeq" id="WP_037910284.1">
    <property type="nucleotide sequence ID" value="NZ_CP069000.1"/>
</dbReference>
<comment type="caution">
    <text evidence="2">The sequence shown here is derived from an EMBL/GenBank/DDBJ whole genome shotgun (WGS) entry which is preliminary data.</text>
</comment>
<keyword evidence="3" id="KW-1185">Reference proteome</keyword>
<dbReference type="EMBL" id="JEMU01000015">
    <property type="protein sequence ID" value="KAJ02032.1"/>
    <property type="molecule type" value="Genomic_DNA"/>
</dbReference>
<keyword evidence="2" id="KW-0966">Cell projection</keyword>
<name>A0A061SME9_9RHOB</name>
<feature type="region of interest" description="Disordered" evidence="1">
    <location>
        <begin position="79"/>
        <end position="100"/>
    </location>
</feature>
<dbReference type="STRING" id="83219.PM02_15890"/>
<keyword evidence="2" id="KW-0969">Cilium</keyword>
<gene>
    <name evidence="2" type="ORF">PM02_15890</name>
</gene>
<sequence>MMATIIDGVIIVLLVGSIAYGYSVSRKVRQLMATLKELEPLVNEFSSAVDKTEHSVHLMRENIEVAEQVQEPQVKAVPDTPAEAAFSSRRAPSDAPEVPGLRVMRDKKDLVRKFFETSSTARV</sequence>
<proteinExistence type="predicted"/>